<dbReference type="AlphaFoldDB" id="A0A3P6RYV3"/>
<accession>A0A3P6RYV3</accession>
<dbReference type="OrthoDB" id="27543at2759"/>
<dbReference type="EMBL" id="UYRV01016030">
    <property type="protein sequence ID" value="VDK61573.1"/>
    <property type="molecule type" value="Genomic_DNA"/>
</dbReference>
<feature type="region of interest" description="Disordered" evidence="1">
    <location>
        <begin position="1"/>
        <end position="20"/>
    </location>
</feature>
<keyword evidence="3" id="KW-1185">Reference proteome</keyword>
<reference evidence="2 3" key="1">
    <citation type="submission" date="2018-11" db="EMBL/GenBank/DDBJ databases">
        <authorList>
            <consortium name="Pathogen Informatics"/>
        </authorList>
    </citation>
    <scope>NUCLEOTIDE SEQUENCE [LARGE SCALE GENOMIC DNA]</scope>
</reference>
<proteinExistence type="predicted"/>
<gene>
    <name evidence="2" type="ORF">CGOC_LOCUS5330</name>
</gene>
<name>A0A3P6RYV3_CYLGO</name>
<protein>
    <submittedName>
        <fullName evidence="2">Uncharacterized protein</fullName>
    </submittedName>
</protein>
<evidence type="ECO:0000313" key="2">
    <source>
        <dbReference type="EMBL" id="VDK61573.1"/>
    </source>
</evidence>
<evidence type="ECO:0000256" key="1">
    <source>
        <dbReference type="SAM" id="MobiDB-lite"/>
    </source>
</evidence>
<evidence type="ECO:0000313" key="3">
    <source>
        <dbReference type="Proteomes" id="UP000271889"/>
    </source>
</evidence>
<organism evidence="2 3">
    <name type="scientific">Cylicostephanus goldi</name>
    <name type="common">Nematode worm</name>
    <dbReference type="NCBI Taxonomy" id="71465"/>
    <lineage>
        <taxon>Eukaryota</taxon>
        <taxon>Metazoa</taxon>
        <taxon>Ecdysozoa</taxon>
        <taxon>Nematoda</taxon>
        <taxon>Chromadorea</taxon>
        <taxon>Rhabditida</taxon>
        <taxon>Rhabditina</taxon>
        <taxon>Rhabditomorpha</taxon>
        <taxon>Strongyloidea</taxon>
        <taxon>Strongylidae</taxon>
        <taxon>Cylicostephanus</taxon>
    </lineage>
</organism>
<sequence>MRILGFSEDEGDSAGSGASDLIGDNLEEQLDVDIEAFPMEAGDKDGIVNMLTQVRFFPVSGASSSLVFRFCKDWLQF</sequence>
<dbReference type="Proteomes" id="UP000271889">
    <property type="component" value="Unassembled WGS sequence"/>
</dbReference>